<dbReference type="SUPFAM" id="SSF53448">
    <property type="entry name" value="Nucleotide-diphospho-sugar transferases"/>
    <property type="match status" value="1"/>
</dbReference>
<dbReference type="GO" id="GO:0016757">
    <property type="term" value="F:glycosyltransferase activity"/>
    <property type="evidence" value="ECO:0007669"/>
    <property type="project" value="UniProtKB-KW"/>
</dbReference>
<dbReference type="EC" id="2.4.-.-" evidence="2"/>
<dbReference type="eggNOG" id="COG1216">
    <property type="taxonomic scope" value="Bacteria"/>
</dbReference>
<keyword evidence="3" id="KW-1185">Reference proteome</keyword>
<dbReference type="PANTHER" id="PTHR48090:SF7">
    <property type="entry name" value="RFBJ PROTEIN"/>
    <property type="match status" value="1"/>
</dbReference>
<proteinExistence type="predicted"/>
<reference evidence="2" key="1">
    <citation type="submission" date="2009-02" db="EMBL/GenBank/DDBJ databases">
        <authorList>
            <person name="Fulton L."/>
            <person name="Clifton S."/>
            <person name="Fulton B."/>
            <person name="Xu J."/>
            <person name="Minx P."/>
            <person name="Pepin K.H."/>
            <person name="Johnson M."/>
            <person name="Bhonagiri V."/>
            <person name="Nash W.E."/>
            <person name="Mardis E.R."/>
            <person name="Wilson R.K."/>
        </authorList>
    </citation>
    <scope>NUCLEOTIDE SEQUENCE [LARGE SCALE GENOMIC DNA]</scope>
    <source>
        <strain evidence="2">DSM 15053</strain>
    </source>
</reference>
<accession>C0BWY7</accession>
<dbReference type="Pfam" id="PF00535">
    <property type="entry name" value="Glycos_transf_2"/>
    <property type="match status" value="1"/>
</dbReference>
<dbReference type="HOGENOM" id="CLU_033536_7_4_9"/>
<name>C0BWY7_9FIRM</name>
<protein>
    <submittedName>
        <fullName evidence="2">Glycosyltransferase, group 2 family protein</fullName>
        <ecNumber evidence="2">2.4.-.-</ecNumber>
    </submittedName>
</protein>
<comment type="caution">
    <text evidence="2">The sequence shown here is derived from an EMBL/GenBank/DDBJ whole genome shotgun (WGS) entry which is preliminary data.</text>
</comment>
<dbReference type="InterPro" id="IPR029044">
    <property type="entry name" value="Nucleotide-diphossugar_trans"/>
</dbReference>
<evidence type="ECO:0000313" key="3">
    <source>
        <dbReference type="Proteomes" id="UP000004893"/>
    </source>
</evidence>
<sequence length="248" mass="27816">MKKILIIIPAYNEEENIGLLLNGMSVMGIKEFMDVLVIDDGSLDHTAQIAEDSGFKVIRLIFNMGYGAALQTAYKYAAANDYEYLLQIDADGQHDLSNIKTVCERLGCFGSEKGGHPDIVIGSRFLEGSKSFHISAMKKCAISCFRWIIRRVTGQSLTDPTSGLQGLNRRAFSFYSRYNNFDLKYPDLNMIVQMLLLGFKIEEVPAVMCERTAGESMHSSWLKAGKYMILMLLGTWNAYVRCKTGSRT</sequence>
<dbReference type="STRING" id="553973.CLOHYLEM_04321"/>
<feature type="domain" description="Glycosyltransferase 2-like" evidence="1">
    <location>
        <begin position="6"/>
        <end position="172"/>
    </location>
</feature>
<dbReference type="PANTHER" id="PTHR48090">
    <property type="entry name" value="UNDECAPRENYL-PHOSPHATE 4-DEOXY-4-FORMAMIDO-L-ARABINOSE TRANSFERASE-RELATED"/>
    <property type="match status" value="1"/>
</dbReference>
<keyword evidence="2" id="KW-0808">Transferase</keyword>
<dbReference type="InterPro" id="IPR001173">
    <property type="entry name" value="Glyco_trans_2-like"/>
</dbReference>
<evidence type="ECO:0000259" key="1">
    <source>
        <dbReference type="Pfam" id="PF00535"/>
    </source>
</evidence>
<dbReference type="CDD" id="cd04179">
    <property type="entry name" value="DPM_DPG-synthase_like"/>
    <property type="match status" value="1"/>
</dbReference>
<evidence type="ECO:0000313" key="2">
    <source>
        <dbReference type="EMBL" id="EEG75585.1"/>
    </source>
</evidence>
<dbReference type="RefSeq" id="WP_006441655.1">
    <property type="nucleotide sequence ID" value="NZ_CP036524.1"/>
</dbReference>
<dbReference type="AlphaFoldDB" id="C0BWY7"/>
<reference evidence="2" key="2">
    <citation type="submission" date="2013-06" db="EMBL/GenBank/DDBJ databases">
        <title>Draft genome sequence of Clostridium hylemonae (DSM 15053).</title>
        <authorList>
            <person name="Sudarsanam P."/>
            <person name="Ley R."/>
            <person name="Guruge J."/>
            <person name="Turnbaugh P.J."/>
            <person name="Mahowald M."/>
            <person name="Liep D."/>
            <person name="Gordon J."/>
        </authorList>
    </citation>
    <scope>NUCLEOTIDE SEQUENCE</scope>
    <source>
        <strain evidence="2">DSM 15053</strain>
    </source>
</reference>
<gene>
    <name evidence="2" type="ORF">CLOHYLEM_04321</name>
</gene>
<dbReference type="Proteomes" id="UP000004893">
    <property type="component" value="Unassembled WGS sequence"/>
</dbReference>
<organism evidence="2 3">
    <name type="scientific">[Clostridium] hylemonae DSM 15053</name>
    <dbReference type="NCBI Taxonomy" id="553973"/>
    <lineage>
        <taxon>Bacteria</taxon>
        <taxon>Bacillati</taxon>
        <taxon>Bacillota</taxon>
        <taxon>Clostridia</taxon>
        <taxon>Lachnospirales</taxon>
        <taxon>Lachnospiraceae</taxon>
    </lineage>
</organism>
<dbReference type="InterPro" id="IPR050256">
    <property type="entry name" value="Glycosyltransferase_2"/>
</dbReference>
<dbReference type="Gene3D" id="3.90.550.10">
    <property type="entry name" value="Spore Coat Polysaccharide Biosynthesis Protein SpsA, Chain A"/>
    <property type="match status" value="1"/>
</dbReference>
<dbReference type="OrthoDB" id="9807778at2"/>
<dbReference type="EMBL" id="ABYI02000007">
    <property type="protein sequence ID" value="EEG75585.1"/>
    <property type="molecule type" value="Genomic_DNA"/>
</dbReference>
<keyword evidence="2" id="KW-0328">Glycosyltransferase</keyword>